<proteinExistence type="predicted"/>
<keyword evidence="3" id="KW-1185">Reference proteome</keyword>
<dbReference type="eggNOG" id="COG3708">
    <property type="taxonomic scope" value="Bacteria"/>
</dbReference>
<dbReference type="Proteomes" id="UP000014155">
    <property type="component" value="Unassembled WGS sequence"/>
</dbReference>
<feature type="domain" description="GyrI-like small molecule binding" evidence="1">
    <location>
        <begin position="11"/>
        <end position="103"/>
    </location>
</feature>
<protein>
    <recommendedName>
        <fullName evidence="1">GyrI-like small molecule binding domain-containing protein</fullName>
    </recommendedName>
</protein>
<evidence type="ECO:0000313" key="2">
    <source>
        <dbReference type="EMBL" id="EMS69640.1"/>
    </source>
</evidence>
<organism evidence="2 3">
    <name type="scientific">Ruminiclostridium cellobioparum subsp. termitidis CT1112</name>
    <dbReference type="NCBI Taxonomy" id="1195236"/>
    <lineage>
        <taxon>Bacteria</taxon>
        <taxon>Bacillati</taxon>
        <taxon>Bacillota</taxon>
        <taxon>Clostridia</taxon>
        <taxon>Eubacteriales</taxon>
        <taxon>Oscillospiraceae</taxon>
        <taxon>Ruminiclostridium</taxon>
    </lineage>
</organism>
<comment type="caution">
    <text evidence="2">The sequence shown here is derived from an EMBL/GenBank/DDBJ whole genome shotgun (WGS) entry which is preliminary data.</text>
</comment>
<evidence type="ECO:0000259" key="1">
    <source>
        <dbReference type="Pfam" id="PF06445"/>
    </source>
</evidence>
<sequence length="112" mass="12792">MSWEKPQCKMEGILGICGKDSDIREEEFEYFMGARYQGEVSEGMETLLIPPSGWAVFPNVIDTWKRIYSEWLPTSGYQLGNLPCIENFLAPGHQPENELWVPVITGYMEVKG</sequence>
<reference evidence="2 3" key="1">
    <citation type="journal article" date="2013" name="Genome Announc.">
        <title>Draft Genome Sequence of the Cellulolytic, Mesophilic, Anaerobic Bacterium Clostridium termitidis Strain CT1112 (DSM 5398).</title>
        <authorList>
            <person name="Lal S."/>
            <person name="Ramachandran U."/>
            <person name="Zhang X."/>
            <person name="Munir R."/>
            <person name="Sparling R."/>
            <person name="Levin D.B."/>
        </authorList>
    </citation>
    <scope>NUCLEOTIDE SEQUENCE [LARGE SCALE GENOMIC DNA]</scope>
    <source>
        <strain evidence="2 3">CT1112</strain>
    </source>
</reference>
<dbReference type="STRING" id="1195236.CTER_4722"/>
<dbReference type="SUPFAM" id="SSF55136">
    <property type="entry name" value="Probable bacterial effector-binding domain"/>
    <property type="match status" value="1"/>
</dbReference>
<dbReference type="Pfam" id="PF06445">
    <property type="entry name" value="GyrI-like"/>
    <property type="match status" value="1"/>
</dbReference>
<gene>
    <name evidence="2" type="ORF">CTER_4722</name>
</gene>
<dbReference type="Gene3D" id="3.20.80.10">
    <property type="entry name" value="Regulatory factor, effector binding domain"/>
    <property type="match status" value="1"/>
</dbReference>
<accession>S0FFG1</accession>
<dbReference type="InterPro" id="IPR029442">
    <property type="entry name" value="GyrI-like"/>
</dbReference>
<dbReference type="AlphaFoldDB" id="S0FFG1"/>
<dbReference type="PATRIC" id="fig|1195236.3.peg.4907"/>
<evidence type="ECO:0000313" key="3">
    <source>
        <dbReference type="Proteomes" id="UP000014155"/>
    </source>
</evidence>
<name>S0FFG1_RUMCE</name>
<dbReference type="EMBL" id="AORV01000065">
    <property type="protein sequence ID" value="EMS69640.1"/>
    <property type="molecule type" value="Genomic_DNA"/>
</dbReference>
<dbReference type="InterPro" id="IPR011256">
    <property type="entry name" value="Reg_factor_effector_dom_sf"/>
</dbReference>